<accession>A0A7G6Y6S4</accession>
<keyword evidence="1" id="KW-0597">Phosphoprotein</keyword>
<organism evidence="4 5">
    <name type="scientific">Leifsonia shinshuensis</name>
    <dbReference type="NCBI Taxonomy" id="150026"/>
    <lineage>
        <taxon>Bacteria</taxon>
        <taxon>Bacillati</taxon>
        <taxon>Actinomycetota</taxon>
        <taxon>Actinomycetes</taxon>
        <taxon>Micrococcales</taxon>
        <taxon>Microbacteriaceae</taxon>
        <taxon>Leifsonia</taxon>
    </lineage>
</organism>
<dbReference type="CDD" id="cd00060">
    <property type="entry name" value="FHA"/>
    <property type="match status" value="1"/>
</dbReference>
<feature type="compositionally biased region" description="Pro residues" evidence="2">
    <location>
        <begin position="267"/>
        <end position="286"/>
    </location>
</feature>
<evidence type="ECO:0000259" key="3">
    <source>
        <dbReference type="PROSITE" id="PS50006"/>
    </source>
</evidence>
<gene>
    <name evidence="4" type="ORF">F1C12_02925</name>
</gene>
<evidence type="ECO:0000256" key="1">
    <source>
        <dbReference type="ARBA" id="ARBA00022553"/>
    </source>
</evidence>
<evidence type="ECO:0000256" key="2">
    <source>
        <dbReference type="SAM" id="MobiDB-lite"/>
    </source>
</evidence>
<feature type="region of interest" description="Disordered" evidence="2">
    <location>
        <begin position="169"/>
        <end position="232"/>
    </location>
</feature>
<dbReference type="InterPro" id="IPR000253">
    <property type="entry name" value="FHA_dom"/>
</dbReference>
<dbReference type="RefSeq" id="WP_185277358.1">
    <property type="nucleotide sequence ID" value="NZ_CP043641.1"/>
</dbReference>
<dbReference type="Gene3D" id="2.60.200.20">
    <property type="match status" value="1"/>
</dbReference>
<name>A0A7G6Y6S4_9MICO</name>
<feature type="region of interest" description="Disordered" evidence="2">
    <location>
        <begin position="251"/>
        <end position="286"/>
    </location>
</feature>
<feature type="domain" description="FHA" evidence="3">
    <location>
        <begin position="307"/>
        <end position="364"/>
    </location>
</feature>
<dbReference type="KEGG" id="lse:F1C12_02925"/>
<dbReference type="PROSITE" id="PS50006">
    <property type="entry name" value="FHA_DOMAIN"/>
    <property type="match status" value="1"/>
</dbReference>
<dbReference type="Proteomes" id="UP000515511">
    <property type="component" value="Chromosome"/>
</dbReference>
<dbReference type="InterPro" id="IPR008984">
    <property type="entry name" value="SMAD_FHA_dom_sf"/>
</dbReference>
<sequence length="423" mass="43887">MTPGFTRYAPTAGPSRWLLIAGRRFVACVESTAADSIVDAVWWLADSDLATIESVVGAFPLAGPDSVRSFAVAELSEPNAAGEIVVTAVVRGSAALDVFSVGGARRFGSGGVQPWVLAEFRNVTGLAVGGDDLPTGSVARLAIGSLPIGLGVVDGELLTWSNSPIERVERTADRKAPAVEGSARPGAEPPLTELDETIIRERNRSSSLFSRADDADAPATAGLAESPEAAPVVQPVPAAHELPGAVDIEEPGAATERPDLRDTPGIGRPPLPGAVPPPADEPEPAAPPQRFAVRVVPGDIMELDVPIVIGRKPALQRVESGVTPRLVAVQSPEHEVSSTHVRIERSGDAVVVTDLRSTNGTRVHRPGGSADRLRPGESTVVLAGTVVEIGDGNIIEITAVPAGGTTGTPRPLPEADRREEGRE</sequence>
<dbReference type="EMBL" id="CP043641">
    <property type="protein sequence ID" value="QNE34189.1"/>
    <property type="molecule type" value="Genomic_DNA"/>
</dbReference>
<evidence type="ECO:0000313" key="5">
    <source>
        <dbReference type="Proteomes" id="UP000515511"/>
    </source>
</evidence>
<dbReference type="Pfam" id="PF00498">
    <property type="entry name" value="FHA"/>
    <property type="match status" value="1"/>
</dbReference>
<evidence type="ECO:0000313" key="4">
    <source>
        <dbReference type="EMBL" id="QNE34189.1"/>
    </source>
</evidence>
<feature type="compositionally biased region" description="Basic and acidic residues" evidence="2">
    <location>
        <begin position="413"/>
        <end position="423"/>
    </location>
</feature>
<dbReference type="AlphaFoldDB" id="A0A7G6Y6S4"/>
<feature type="region of interest" description="Disordered" evidence="2">
    <location>
        <begin position="400"/>
        <end position="423"/>
    </location>
</feature>
<proteinExistence type="predicted"/>
<protein>
    <submittedName>
        <fullName evidence="4">FHA domain-containing protein</fullName>
    </submittedName>
</protein>
<reference evidence="5" key="1">
    <citation type="submission" date="2019-09" db="EMBL/GenBank/DDBJ databases">
        <title>Antimicrobial potential of Antarctic Bacteria.</title>
        <authorList>
            <person name="Benaud N."/>
            <person name="Edwards R.J."/>
            <person name="Ferrari B.C."/>
        </authorList>
    </citation>
    <scope>NUCLEOTIDE SEQUENCE [LARGE SCALE GENOMIC DNA]</scope>
    <source>
        <strain evidence="5">INR9</strain>
    </source>
</reference>
<dbReference type="SUPFAM" id="SSF49879">
    <property type="entry name" value="SMAD/FHA domain"/>
    <property type="match status" value="1"/>
</dbReference>